<accession>A0A1J4L5K2</accession>
<dbReference type="EMBL" id="MLAK01000024">
    <property type="protein sequence ID" value="OHT17229.1"/>
    <property type="molecule type" value="Genomic_DNA"/>
</dbReference>
<dbReference type="AlphaFoldDB" id="A0A1J4L5K2"/>
<sequence length="583" mass="66209">MNPNRSAPFVFIQRRGKNERPLRIPLERTMPALIESCISALHYPDDTPTLTLYNEDGEQISNIKNVLPDMLLLVSNAPPENHDQKSRYSNRQNGGNSNHNWNDDSSSSDYENDENEADDDFLDYLESDDETSFNTTNRKNNDGKSSKTIQMNGREHRKQFRKIAVDRENLIIHSIYSQYVGKYFHNNSSNIDSSNFSHFIQQIITSGLYSAPGGSSVGLSFRTVLLGPPQSGKSTLLKILSREIYQQIYQLGEMRETFMFTVDFREIKNELNATASLYRSLINTLVDQIAIQYPLLKVLPPKDTNYRKFNKNASLNFIREFLLQFAEFNGKFEPLSSKFPHQEPFMTISASLNSLGACLSESAQDRKSLKGFFNDLAILPLKISQIFGFSKVHFTFDHVDEADLDLNTGKGHISLSSFIKLMLSTGTFVISCSDEHHMYDICESVDNDDIDLKTSSSFVSCIDTFDEAPTCDFHFELNFEDIPKPIILQIEDCGGCGGYISKWERIMDICHPVVQNMIQSPKKKNIESRIIEKAKLKAILLLRQLAPMLLADQDPKTQVAEEITSELISFELVVNGNGDRSRK</sequence>
<name>A0A1J4L5K2_9EUKA</name>
<proteinExistence type="predicted"/>
<keyword evidence="3" id="KW-1185">Reference proteome</keyword>
<protein>
    <submittedName>
        <fullName evidence="2">Uncharacterized protein</fullName>
    </submittedName>
</protein>
<dbReference type="SUPFAM" id="SSF52540">
    <property type="entry name" value="P-loop containing nucleoside triphosphate hydrolases"/>
    <property type="match status" value="1"/>
</dbReference>
<evidence type="ECO:0000313" key="3">
    <source>
        <dbReference type="Proteomes" id="UP000179807"/>
    </source>
</evidence>
<dbReference type="InterPro" id="IPR027417">
    <property type="entry name" value="P-loop_NTPase"/>
</dbReference>
<comment type="caution">
    <text evidence="2">The sequence shown here is derived from an EMBL/GenBank/DDBJ whole genome shotgun (WGS) entry which is preliminary data.</text>
</comment>
<organism evidence="2 3">
    <name type="scientific">Tritrichomonas foetus</name>
    <dbReference type="NCBI Taxonomy" id="1144522"/>
    <lineage>
        <taxon>Eukaryota</taxon>
        <taxon>Metamonada</taxon>
        <taxon>Parabasalia</taxon>
        <taxon>Tritrichomonadida</taxon>
        <taxon>Tritrichomonadidae</taxon>
        <taxon>Tritrichomonas</taxon>
    </lineage>
</organism>
<evidence type="ECO:0000256" key="1">
    <source>
        <dbReference type="SAM" id="MobiDB-lite"/>
    </source>
</evidence>
<evidence type="ECO:0000313" key="2">
    <source>
        <dbReference type="EMBL" id="OHT17229.1"/>
    </source>
</evidence>
<reference evidence="2" key="1">
    <citation type="submission" date="2016-10" db="EMBL/GenBank/DDBJ databases">
        <authorList>
            <person name="Benchimol M."/>
            <person name="Almeida L.G."/>
            <person name="Vasconcelos A.T."/>
            <person name="Perreira-Neves A."/>
            <person name="Rosa I.A."/>
            <person name="Tasca T."/>
            <person name="Bogo M.R."/>
            <person name="de Souza W."/>
        </authorList>
    </citation>
    <scope>NUCLEOTIDE SEQUENCE [LARGE SCALE GENOMIC DNA]</scope>
    <source>
        <strain evidence="2">K</strain>
    </source>
</reference>
<dbReference type="VEuPathDB" id="TrichDB:TRFO_12562"/>
<dbReference type="RefSeq" id="XP_068370365.1">
    <property type="nucleotide sequence ID" value="XM_068496706.1"/>
</dbReference>
<dbReference type="GeneID" id="94831410"/>
<gene>
    <name evidence="2" type="ORF">TRFO_12562</name>
</gene>
<dbReference type="Proteomes" id="UP000179807">
    <property type="component" value="Unassembled WGS sequence"/>
</dbReference>
<feature type="region of interest" description="Disordered" evidence="1">
    <location>
        <begin position="76"/>
        <end position="115"/>
    </location>
</feature>
<feature type="region of interest" description="Disordered" evidence="1">
    <location>
        <begin position="130"/>
        <end position="156"/>
    </location>
</feature>
<feature type="compositionally biased region" description="Low complexity" evidence="1">
    <location>
        <begin position="89"/>
        <end position="109"/>
    </location>
</feature>